<dbReference type="Pfam" id="PF00079">
    <property type="entry name" value="Serpin"/>
    <property type="match status" value="1"/>
</dbReference>
<dbReference type="GO" id="GO:0005615">
    <property type="term" value="C:extracellular space"/>
    <property type="evidence" value="ECO:0007669"/>
    <property type="project" value="InterPro"/>
</dbReference>
<name>A0A2A2EEM5_9BIFI</name>
<comment type="similarity">
    <text evidence="1">Belongs to the serpin family.</text>
</comment>
<accession>A0A2A2EEM5</accession>
<evidence type="ECO:0000313" key="3">
    <source>
        <dbReference type="EMBL" id="PAU67430.1"/>
    </source>
</evidence>
<dbReference type="SUPFAM" id="SSF56574">
    <property type="entry name" value="Serpins"/>
    <property type="match status" value="1"/>
</dbReference>
<proteinExistence type="inferred from homology"/>
<keyword evidence="4" id="KW-1185">Reference proteome</keyword>
<dbReference type="Gene3D" id="2.30.39.10">
    <property type="entry name" value="Alpha-1-antitrypsin, domain 1"/>
    <property type="match status" value="1"/>
</dbReference>
<dbReference type="Gene3D" id="3.30.497.10">
    <property type="entry name" value="Antithrombin, subunit I, domain 2"/>
    <property type="match status" value="1"/>
</dbReference>
<dbReference type="EMBL" id="MVOH01000014">
    <property type="protein sequence ID" value="PAU67430.1"/>
    <property type="molecule type" value="Genomic_DNA"/>
</dbReference>
<dbReference type="InterPro" id="IPR000215">
    <property type="entry name" value="Serpin_fam"/>
</dbReference>
<dbReference type="InterPro" id="IPR042185">
    <property type="entry name" value="Serpin_sf_2"/>
</dbReference>
<dbReference type="InterPro" id="IPR036186">
    <property type="entry name" value="Serpin_sf"/>
</dbReference>
<dbReference type="InterPro" id="IPR042178">
    <property type="entry name" value="Serpin_sf_1"/>
</dbReference>
<dbReference type="PANTHER" id="PTHR11461">
    <property type="entry name" value="SERINE PROTEASE INHIBITOR, SERPIN"/>
    <property type="match status" value="1"/>
</dbReference>
<evidence type="ECO:0000256" key="1">
    <source>
        <dbReference type="RuleBase" id="RU000411"/>
    </source>
</evidence>
<dbReference type="Proteomes" id="UP000218399">
    <property type="component" value="Unassembled WGS sequence"/>
</dbReference>
<evidence type="ECO:0000313" key="4">
    <source>
        <dbReference type="Proteomes" id="UP000218399"/>
    </source>
</evidence>
<dbReference type="InterPro" id="IPR023796">
    <property type="entry name" value="Serpin_dom"/>
</dbReference>
<evidence type="ECO:0000259" key="2">
    <source>
        <dbReference type="SMART" id="SM00093"/>
    </source>
</evidence>
<dbReference type="GO" id="GO:0004867">
    <property type="term" value="F:serine-type endopeptidase inhibitor activity"/>
    <property type="evidence" value="ECO:0007669"/>
    <property type="project" value="InterPro"/>
</dbReference>
<dbReference type="OrthoDB" id="3239445at2"/>
<dbReference type="PANTHER" id="PTHR11461:SF211">
    <property type="entry name" value="GH10112P-RELATED"/>
    <property type="match status" value="1"/>
</dbReference>
<feature type="domain" description="Serpin" evidence="2">
    <location>
        <begin position="30"/>
        <end position="254"/>
    </location>
</feature>
<dbReference type="AlphaFoldDB" id="A0A2A2EEM5"/>
<dbReference type="SMART" id="SM00093">
    <property type="entry name" value="SERPIN"/>
    <property type="match status" value="1"/>
</dbReference>
<organism evidence="3 4">
    <name type="scientific">Bifidobacterium criceti</name>
    <dbReference type="NCBI Taxonomy" id="1960969"/>
    <lineage>
        <taxon>Bacteria</taxon>
        <taxon>Bacillati</taxon>
        <taxon>Actinomycetota</taxon>
        <taxon>Actinomycetes</taxon>
        <taxon>Bifidobacteriales</taxon>
        <taxon>Bifidobacteriaceae</taxon>
        <taxon>Bifidobacterium</taxon>
    </lineage>
</organism>
<reference evidence="3 4" key="1">
    <citation type="journal article" date="2017" name="ISME J.">
        <title>Unveiling bifidobacterial biogeography across the mammalian branch of the tree of life.</title>
        <authorList>
            <person name="Milani C."/>
            <person name="Mangifesta M."/>
            <person name="Mancabelli L."/>
            <person name="Lugli G.A."/>
            <person name="James K."/>
            <person name="Duranti S."/>
            <person name="Turroni F."/>
            <person name="Ferrario C."/>
            <person name="Ossiprandi M.C."/>
            <person name="van Sinderen D."/>
            <person name="Ventura M."/>
        </authorList>
    </citation>
    <scope>NUCLEOTIDE SEQUENCE [LARGE SCALE GENOMIC DNA]</scope>
    <source>
        <strain evidence="4">Ham19E</strain>
    </source>
</reference>
<sequence length="258" mass="28179">MEADTALFDVLKGLDGEPGDRAGFVYRSASDMLATVADGRGNVNVSPISLWLALALVAQGAQGRTLEQLTDALGIHGLSGNEYRTLVESINQRRPGVKSVISVHDSVWISATLTPRTSFIDDVRHAFAAEVNIIDFSDPNAGKSISSWISKHTKGLLQPAIECNGTELLSIISTVFADSRWKTPFELNDTEPAVFHGDHGDATVPFMHQRCEDVSYLCDETFGWERVDIPFDDDSELRIVLPDSGTLETLVHDPVALR</sequence>
<gene>
    <name evidence="3" type="ORF">B1526_1153</name>
</gene>
<comment type="caution">
    <text evidence="3">The sequence shown here is derived from an EMBL/GenBank/DDBJ whole genome shotgun (WGS) entry which is preliminary data.</text>
</comment>
<protein>
    <submittedName>
        <fullName evidence="3">Serine proteinase inhibitor</fullName>
    </submittedName>
</protein>